<evidence type="ECO:0000313" key="3">
    <source>
        <dbReference type="EMBL" id="QQB13999.1"/>
    </source>
</evidence>
<reference evidence="3 4" key="1">
    <citation type="submission" date="2020-12" db="EMBL/GenBank/DDBJ databases">
        <title>FDA dAtabase for Regulatory Grade micrObial Sequences (FDA-ARGOS): Supporting development and validation of Infectious Disease Dx tests.</title>
        <authorList>
            <person name="Sproer C."/>
            <person name="Gronow S."/>
            <person name="Severitt S."/>
            <person name="Schroder I."/>
            <person name="Tallon L."/>
            <person name="Sadzewicz L."/>
            <person name="Zhao X."/>
            <person name="Boylan J."/>
            <person name="Ott S."/>
            <person name="Bowen H."/>
            <person name="Vavikolanu K."/>
            <person name="Mehta A."/>
            <person name="Aluvathingal J."/>
            <person name="Nadendla S."/>
            <person name="Lowell S."/>
            <person name="Myers T."/>
            <person name="Yan Y."/>
            <person name="Sichtig H."/>
        </authorList>
    </citation>
    <scope>NUCLEOTIDE SEQUENCE [LARGE SCALE GENOMIC DNA]</scope>
    <source>
        <strain evidence="3 4">FDAARGOS_990</strain>
    </source>
</reference>
<organism evidence="3 4">
    <name type="scientific">Brevibacterium casei</name>
    <dbReference type="NCBI Taxonomy" id="33889"/>
    <lineage>
        <taxon>Bacteria</taxon>
        <taxon>Bacillati</taxon>
        <taxon>Actinomycetota</taxon>
        <taxon>Actinomycetes</taxon>
        <taxon>Micrococcales</taxon>
        <taxon>Brevibacteriaceae</taxon>
        <taxon>Brevibacterium</taxon>
    </lineage>
</organism>
<feature type="compositionally biased region" description="Low complexity" evidence="1">
    <location>
        <begin position="154"/>
        <end position="174"/>
    </location>
</feature>
<dbReference type="Pfam" id="PF26571">
    <property type="entry name" value="VldE"/>
    <property type="match status" value="1"/>
</dbReference>
<gene>
    <name evidence="3" type="ORF">I6H47_14640</name>
</gene>
<feature type="compositionally biased region" description="Basic and acidic residues" evidence="1">
    <location>
        <begin position="142"/>
        <end position="153"/>
    </location>
</feature>
<dbReference type="EMBL" id="CP065989">
    <property type="protein sequence ID" value="QQB13999.1"/>
    <property type="molecule type" value="Genomic_DNA"/>
</dbReference>
<proteinExistence type="predicted"/>
<dbReference type="InterPro" id="IPR058593">
    <property type="entry name" value="ARB_07466-like_C"/>
</dbReference>
<name>A0A7T4DJJ4_9MICO</name>
<evidence type="ECO:0000256" key="1">
    <source>
        <dbReference type="SAM" id="MobiDB-lite"/>
    </source>
</evidence>
<evidence type="ECO:0000313" key="4">
    <source>
        <dbReference type="Proteomes" id="UP000595374"/>
    </source>
</evidence>
<protein>
    <submittedName>
        <fullName evidence="3">Ligand-binding protein SH3</fullName>
    </submittedName>
</protein>
<feature type="compositionally biased region" description="Polar residues" evidence="1">
    <location>
        <begin position="77"/>
        <end position="99"/>
    </location>
</feature>
<dbReference type="Proteomes" id="UP000595374">
    <property type="component" value="Chromosome"/>
</dbReference>
<feature type="compositionally biased region" description="Basic and acidic residues" evidence="1">
    <location>
        <begin position="104"/>
        <end position="124"/>
    </location>
</feature>
<accession>A0A7T4DJJ4</accession>
<feature type="region of interest" description="Disordered" evidence="1">
    <location>
        <begin position="1"/>
        <end position="39"/>
    </location>
</feature>
<evidence type="ECO:0000259" key="2">
    <source>
        <dbReference type="Pfam" id="PF26571"/>
    </source>
</evidence>
<dbReference type="AlphaFoldDB" id="A0A7T4DJJ4"/>
<feature type="domain" description="ARB-07466-like C-terminal" evidence="2">
    <location>
        <begin position="190"/>
        <end position="284"/>
    </location>
</feature>
<feature type="region of interest" description="Disordered" evidence="1">
    <location>
        <begin position="70"/>
        <end position="183"/>
    </location>
</feature>
<sequence>MGKHSSPKPGFAKQLIRDLTPATKRSSGRHSAEAPSTATSVLATVKQRPVVAAIAVPAAATAAVVGSTVVMGPPETGTVTTEAASTAQQEPASTPSAVSQDEIDAQRAEAGEKYIEEVKKDPKYKNKTSKTTLEVKTPKPKPTAEAESKDEKPSSSPSKDSGSDSKSSGSTPSGVETPPCKVSSSIESTLLPNAVNGYRAVCAKFPEVKTYGGRRQGSGTSDHYTGEAVDIMISGPTGDRISEYLIKNAKALNVKYVIFEQRIWMPGSGWKSMEDRGSATQNHMDHVHASFN</sequence>